<sequence length="51" mass="6141">MRRVISRAWRTSTRQDASNSQCKMYIHLAMPIISRTVSSFTQTSKRWQYFQ</sequence>
<comment type="caution">
    <text evidence="1">The sequence shown here is derived from an EMBL/GenBank/DDBJ whole genome shotgun (WGS) entry which is preliminary data.</text>
</comment>
<dbReference type="AlphaFoldDB" id="A0A2G8K884"/>
<dbReference type="Proteomes" id="UP000230750">
    <property type="component" value="Unassembled WGS sequence"/>
</dbReference>
<accession>A0A2G8K884</accession>
<reference evidence="1 2" key="1">
    <citation type="journal article" date="2017" name="PLoS Biol.">
        <title>The sea cucumber genome provides insights into morphological evolution and visceral regeneration.</title>
        <authorList>
            <person name="Zhang X."/>
            <person name="Sun L."/>
            <person name="Yuan J."/>
            <person name="Sun Y."/>
            <person name="Gao Y."/>
            <person name="Zhang L."/>
            <person name="Li S."/>
            <person name="Dai H."/>
            <person name="Hamel J.F."/>
            <person name="Liu C."/>
            <person name="Yu Y."/>
            <person name="Liu S."/>
            <person name="Lin W."/>
            <person name="Guo K."/>
            <person name="Jin S."/>
            <person name="Xu P."/>
            <person name="Storey K.B."/>
            <person name="Huan P."/>
            <person name="Zhang T."/>
            <person name="Zhou Y."/>
            <person name="Zhang J."/>
            <person name="Lin C."/>
            <person name="Li X."/>
            <person name="Xing L."/>
            <person name="Huo D."/>
            <person name="Sun M."/>
            <person name="Wang L."/>
            <person name="Mercier A."/>
            <person name="Li F."/>
            <person name="Yang H."/>
            <person name="Xiang J."/>
        </authorList>
    </citation>
    <scope>NUCLEOTIDE SEQUENCE [LARGE SCALE GENOMIC DNA]</scope>
    <source>
        <strain evidence="1">Shaxun</strain>
        <tissue evidence="1">Muscle</tissue>
    </source>
</reference>
<keyword evidence="2" id="KW-1185">Reference proteome</keyword>
<gene>
    <name evidence="1" type="ORF">BSL78_18925</name>
</gene>
<protein>
    <submittedName>
        <fullName evidence="1">Uncharacterized protein</fullName>
    </submittedName>
</protein>
<dbReference type="EMBL" id="MRZV01000789">
    <property type="protein sequence ID" value="PIK44218.1"/>
    <property type="molecule type" value="Genomic_DNA"/>
</dbReference>
<evidence type="ECO:0000313" key="2">
    <source>
        <dbReference type="Proteomes" id="UP000230750"/>
    </source>
</evidence>
<proteinExistence type="predicted"/>
<organism evidence="1 2">
    <name type="scientific">Stichopus japonicus</name>
    <name type="common">Sea cucumber</name>
    <dbReference type="NCBI Taxonomy" id="307972"/>
    <lineage>
        <taxon>Eukaryota</taxon>
        <taxon>Metazoa</taxon>
        <taxon>Echinodermata</taxon>
        <taxon>Eleutherozoa</taxon>
        <taxon>Echinozoa</taxon>
        <taxon>Holothuroidea</taxon>
        <taxon>Aspidochirotacea</taxon>
        <taxon>Aspidochirotida</taxon>
        <taxon>Stichopodidae</taxon>
        <taxon>Apostichopus</taxon>
    </lineage>
</organism>
<evidence type="ECO:0000313" key="1">
    <source>
        <dbReference type="EMBL" id="PIK44218.1"/>
    </source>
</evidence>
<name>A0A2G8K884_STIJA</name>